<dbReference type="CDD" id="cd01717">
    <property type="entry name" value="Sm_B"/>
    <property type="match status" value="1"/>
</dbReference>
<dbReference type="PANTHER" id="PTHR10701">
    <property type="entry name" value="SMALL NUCLEAR RIBONUCLEOPROTEIN-ASSOCIATED PROTEIN B AND N"/>
    <property type="match status" value="1"/>
</dbReference>
<comment type="subcellular location">
    <subcellularLocation>
        <location evidence="2">Cytoplasm</location>
    </subcellularLocation>
    <subcellularLocation>
        <location evidence="1">Nucleus</location>
    </subcellularLocation>
</comment>
<dbReference type="GO" id="GO:0003723">
    <property type="term" value="F:RNA binding"/>
    <property type="evidence" value="ECO:0007669"/>
    <property type="project" value="UniProtKB-KW"/>
</dbReference>
<evidence type="ECO:0000256" key="5">
    <source>
        <dbReference type="ARBA" id="ARBA00022664"/>
    </source>
</evidence>
<evidence type="ECO:0000256" key="8">
    <source>
        <dbReference type="ARBA" id="ARBA00023242"/>
    </source>
</evidence>
<dbReference type="GO" id="GO:0046540">
    <property type="term" value="C:U4/U6 x U5 tri-snRNP complex"/>
    <property type="evidence" value="ECO:0007669"/>
    <property type="project" value="TreeGrafter"/>
</dbReference>
<evidence type="ECO:0000256" key="1">
    <source>
        <dbReference type="ARBA" id="ARBA00004123"/>
    </source>
</evidence>
<keyword evidence="7" id="KW-0508">mRNA splicing</keyword>
<dbReference type="GO" id="GO:0005685">
    <property type="term" value="C:U1 snRNP"/>
    <property type="evidence" value="ECO:0007669"/>
    <property type="project" value="TreeGrafter"/>
</dbReference>
<evidence type="ECO:0000256" key="4">
    <source>
        <dbReference type="ARBA" id="ARBA00022490"/>
    </source>
</evidence>
<sequence length="177" mass="18689">MPKSAKITQHLEYRMRATLQDGRQLVGTFKAFDKHMNVILCDCDEFRKVKSKGSREEKEEKRSLGFVLIRGEQLVSLNVDGPPPTEDSTKTPVLPGTGATGIGQAVGRGMPAFTTVAAPPPGLTGPPTWGAGPPGSMMQPRPMLAGMPPGVPGIPPPPFGAPPLPQGGRGFPPFANQ</sequence>
<dbReference type="GO" id="GO:0070990">
    <property type="term" value="F:snRNP binding"/>
    <property type="evidence" value="ECO:0007669"/>
    <property type="project" value="TreeGrafter"/>
</dbReference>
<feature type="region of interest" description="Disordered" evidence="11">
    <location>
        <begin position="77"/>
        <end position="97"/>
    </location>
</feature>
<feature type="compositionally biased region" description="Pro residues" evidence="11">
    <location>
        <begin position="149"/>
        <end position="165"/>
    </location>
</feature>
<evidence type="ECO:0000256" key="7">
    <source>
        <dbReference type="ARBA" id="ARBA00023187"/>
    </source>
</evidence>
<dbReference type="Gene3D" id="2.30.30.100">
    <property type="match status" value="1"/>
</dbReference>
<name>D4P380_SCHMD</name>
<accession>D4P380</accession>
<dbReference type="InterPro" id="IPR050914">
    <property type="entry name" value="snRNP_SmB/NAA38-like"/>
</dbReference>
<dbReference type="AlphaFoldDB" id="D4P380"/>
<dbReference type="InterPro" id="IPR010920">
    <property type="entry name" value="LSM_dom_sf"/>
</dbReference>
<dbReference type="GO" id="GO:0071013">
    <property type="term" value="C:catalytic step 2 spliceosome"/>
    <property type="evidence" value="ECO:0007669"/>
    <property type="project" value="TreeGrafter"/>
</dbReference>
<dbReference type="GO" id="GO:0005737">
    <property type="term" value="C:cytoplasm"/>
    <property type="evidence" value="ECO:0007669"/>
    <property type="project" value="UniProtKB-SubCell"/>
</dbReference>
<dbReference type="GO" id="GO:0005687">
    <property type="term" value="C:U4 snRNP"/>
    <property type="evidence" value="ECO:0007669"/>
    <property type="project" value="TreeGrafter"/>
</dbReference>
<dbReference type="OrthoDB" id="2020720at2759"/>
<keyword evidence="4" id="KW-0963">Cytoplasm</keyword>
<dbReference type="PROSITE" id="PS52002">
    <property type="entry name" value="SM"/>
    <property type="match status" value="1"/>
</dbReference>
<dbReference type="Pfam" id="PF01423">
    <property type="entry name" value="LSM"/>
    <property type="match status" value="1"/>
</dbReference>
<comment type="similarity">
    <text evidence="3">Belongs to the snRNP SmB/SmN family.</text>
</comment>
<dbReference type="GO" id="GO:0005686">
    <property type="term" value="C:U2 snRNP"/>
    <property type="evidence" value="ECO:0007669"/>
    <property type="project" value="TreeGrafter"/>
</dbReference>
<proteinExistence type="evidence at transcript level"/>
<keyword evidence="6" id="KW-0694">RNA-binding</keyword>
<feature type="domain" description="Sm" evidence="12">
    <location>
        <begin position="2"/>
        <end position="83"/>
    </location>
</feature>
<evidence type="ECO:0000256" key="9">
    <source>
        <dbReference type="ARBA" id="ARBA00023274"/>
    </source>
</evidence>
<keyword evidence="5" id="KW-0507">mRNA processing</keyword>
<keyword evidence="8" id="KW-0539">Nucleus</keyword>
<dbReference type="GO" id="GO:0000398">
    <property type="term" value="P:mRNA splicing, via spliceosome"/>
    <property type="evidence" value="ECO:0007669"/>
    <property type="project" value="TreeGrafter"/>
</dbReference>
<evidence type="ECO:0000256" key="3">
    <source>
        <dbReference type="ARBA" id="ARBA00009123"/>
    </source>
</evidence>
<protein>
    <recommendedName>
        <fullName evidence="10">Sm protein B</fullName>
    </recommendedName>
</protein>
<evidence type="ECO:0000256" key="6">
    <source>
        <dbReference type="ARBA" id="ARBA00022884"/>
    </source>
</evidence>
<dbReference type="InterPro" id="IPR001163">
    <property type="entry name" value="Sm_dom_euk/arc"/>
</dbReference>
<dbReference type="InterPro" id="IPR047575">
    <property type="entry name" value="Sm"/>
</dbReference>
<evidence type="ECO:0000313" key="13">
    <source>
        <dbReference type="EMBL" id="ADD69960.1"/>
    </source>
</evidence>
<evidence type="ECO:0000259" key="12">
    <source>
        <dbReference type="PROSITE" id="PS52002"/>
    </source>
</evidence>
<reference evidence="13" key="1">
    <citation type="journal article" date="2010" name="Development">
        <title>Smed-SmB, a member of the LSm protein superfamily, is essential for chromatoid body organization and planarian stem cell proliferation.</title>
        <authorList>
            <person name="Fernandez-Taboada E."/>
            <person name="Moritz S."/>
            <person name="Zeuschner D."/>
            <person name="Stehling M."/>
            <person name="Scholer H.R."/>
            <person name="Salo E."/>
            <person name="Gentile L."/>
        </authorList>
    </citation>
    <scope>NUCLEOTIDE SEQUENCE</scope>
</reference>
<evidence type="ECO:0000256" key="2">
    <source>
        <dbReference type="ARBA" id="ARBA00004496"/>
    </source>
</evidence>
<dbReference type="SUPFAM" id="SSF50182">
    <property type="entry name" value="Sm-like ribonucleoproteins"/>
    <property type="match status" value="1"/>
</dbReference>
<evidence type="ECO:0000256" key="11">
    <source>
        <dbReference type="SAM" id="MobiDB-lite"/>
    </source>
</evidence>
<keyword evidence="9 13" id="KW-0687">Ribonucleoprotein</keyword>
<feature type="region of interest" description="Disordered" evidence="11">
    <location>
        <begin position="138"/>
        <end position="177"/>
    </location>
</feature>
<dbReference type="PANTHER" id="PTHR10701:SF0">
    <property type="entry name" value="SMALL NUCLEAR RIBONUCLEOPROTEIN-ASSOCIATED PROTEIN B"/>
    <property type="match status" value="1"/>
</dbReference>
<dbReference type="GO" id="GO:0005682">
    <property type="term" value="C:U5 snRNP"/>
    <property type="evidence" value="ECO:0007669"/>
    <property type="project" value="TreeGrafter"/>
</dbReference>
<evidence type="ECO:0000256" key="10">
    <source>
        <dbReference type="ARBA" id="ARBA00041355"/>
    </source>
</evidence>
<dbReference type="SMART" id="SM00651">
    <property type="entry name" value="Sm"/>
    <property type="match status" value="1"/>
</dbReference>
<organism evidence="13">
    <name type="scientific">Schmidtea mediterranea</name>
    <name type="common">Freshwater planarian flatworm</name>
    <dbReference type="NCBI Taxonomy" id="79327"/>
    <lineage>
        <taxon>Eukaryota</taxon>
        <taxon>Metazoa</taxon>
        <taxon>Spiralia</taxon>
        <taxon>Lophotrochozoa</taxon>
        <taxon>Platyhelminthes</taxon>
        <taxon>Rhabditophora</taxon>
        <taxon>Seriata</taxon>
        <taxon>Tricladida</taxon>
        <taxon>Continenticola</taxon>
        <taxon>Geoplanoidea</taxon>
        <taxon>Dugesiidae</taxon>
        <taxon>Schmidtea</taxon>
    </lineage>
</organism>
<dbReference type="EMBL" id="GU562964">
    <property type="protein sequence ID" value="ADD69960.1"/>
    <property type="molecule type" value="mRNA"/>
</dbReference>
<dbReference type="GO" id="GO:0071004">
    <property type="term" value="C:U2-type prespliceosome"/>
    <property type="evidence" value="ECO:0007669"/>
    <property type="project" value="TreeGrafter"/>
</dbReference>